<evidence type="ECO:0000313" key="3">
    <source>
        <dbReference type="Proteomes" id="UP001596297"/>
    </source>
</evidence>
<proteinExistence type="predicted"/>
<organism evidence="2 3">
    <name type="scientific">Deinococcus lacus</name>
    <dbReference type="NCBI Taxonomy" id="392561"/>
    <lineage>
        <taxon>Bacteria</taxon>
        <taxon>Thermotogati</taxon>
        <taxon>Deinococcota</taxon>
        <taxon>Deinococci</taxon>
        <taxon>Deinococcales</taxon>
        <taxon>Deinococcaceae</taxon>
        <taxon>Deinococcus</taxon>
    </lineage>
</organism>
<keyword evidence="3" id="KW-1185">Reference proteome</keyword>
<protein>
    <submittedName>
        <fullName evidence="2">Uncharacterized protein</fullName>
    </submittedName>
</protein>
<keyword evidence="1" id="KW-0732">Signal</keyword>
<dbReference type="PROSITE" id="PS51257">
    <property type="entry name" value="PROKAR_LIPOPROTEIN"/>
    <property type="match status" value="1"/>
</dbReference>
<accession>A0ABW1YEA7</accession>
<dbReference type="Proteomes" id="UP001596297">
    <property type="component" value="Unassembled WGS sequence"/>
</dbReference>
<evidence type="ECO:0000313" key="2">
    <source>
        <dbReference type="EMBL" id="MFC6592353.1"/>
    </source>
</evidence>
<sequence>MKKILPWSLLTLLTLSACTGTVEQSPAIVLSVLSGGGERLQTVLVGGPSPDSTVPIRPGASQAVPASTELLTLVSERQLALVTREAVEARSAELAVTRRFTAPPLPPAGARQP</sequence>
<feature type="signal peptide" evidence="1">
    <location>
        <begin position="1"/>
        <end position="19"/>
    </location>
</feature>
<dbReference type="EMBL" id="JBHSWD010000001">
    <property type="protein sequence ID" value="MFC6592353.1"/>
    <property type="molecule type" value="Genomic_DNA"/>
</dbReference>
<dbReference type="RefSeq" id="WP_380083377.1">
    <property type="nucleotide sequence ID" value="NZ_JBHSWD010000001.1"/>
</dbReference>
<feature type="chain" id="PRO_5046990180" evidence="1">
    <location>
        <begin position="20"/>
        <end position="113"/>
    </location>
</feature>
<evidence type="ECO:0000256" key="1">
    <source>
        <dbReference type="SAM" id="SignalP"/>
    </source>
</evidence>
<name>A0ABW1YEA7_9DEIO</name>
<gene>
    <name evidence="2" type="ORF">ACFP81_10340</name>
</gene>
<comment type="caution">
    <text evidence="2">The sequence shown here is derived from an EMBL/GenBank/DDBJ whole genome shotgun (WGS) entry which is preliminary data.</text>
</comment>
<reference evidence="3" key="1">
    <citation type="journal article" date="2019" name="Int. J. Syst. Evol. Microbiol.">
        <title>The Global Catalogue of Microorganisms (GCM) 10K type strain sequencing project: providing services to taxonomists for standard genome sequencing and annotation.</title>
        <authorList>
            <consortium name="The Broad Institute Genomics Platform"/>
            <consortium name="The Broad Institute Genome Sequencing Center for Infectious Disease"/>
            <person name="Wu L."/>
            <person name="Ma J."/>
        </authorList>
    </citation>
    <scope>NUCLEOTIDE SEQUENCE [LARGE SCALE GENOMIC DNA]</scope>
    <source>
        <strain evidence="3">CGMCC 1.15772</strain>
    </source>
</reference>